<evidence type="ECO:0000313" key="2">
    <source>
        <dbReference type="EMBL" id="RXM29600.1"/>
    </source>
</evidence>
<organism evidence="2 3">
    <name type="scientific">Acipenser ruthenus</name>
    <name type="common">Sterlet sturgeon</name>
    <dbReference type="NCBI Taxonomy" id="7906"/>
    <lineage>
        <taxon>Eukaryota</taxon>
        <taxon>Metazoa</taxon>
        <taxon>Chordata</taxon>
        <taxon>Craniata</taxon>
        <taxon>Vertebrata</taxon>
        <taxon>Euteleostomi</taxon>
        <taxon>Actinopterygii</taxon>
        <taxon>Chondrostei</taxon>
        <taxon>Acipenseriformes</taxon>
        <taxon>Acipenseridae</taxon>
        <taxon>Acipenser</taxon>
    </lineage>
</organism>
<dbReference type="Proteomes" id="UP000289886">
    <property type="component" value="Unassembled WGS sequence"/>
</dbReference>
<reference evidence="2 3" key="1">
    <citation type="submission" date="2019-01" db="EMBL/GenBank/DDBJ databases">
        <title>Draft Genome and Complete Hox-Cluster Characterization of the Sterlet Sturgeon (Acipenser ruthenus).</title>
        <authorList>
            <person name="Wei Q."/>
        </authorList>
    </citation>
    <scope>NUCLEOTIDE SEQUENCE [LARGE SCALE GENOMIC DNA]</scope>
    <source>
        <strain evidence="2">WHYD16114868_AA</strain>
        <tissue evidence="2">Blood</tissue>
    </source>
</reference>
<keyword evidence="1" id="KW-0175">Coiled coil</keyword>
<protein>
    <submittedName>
        <fullName evidence="2">Uncharacterized protein</fullName>
    </submittedName>
</protein>
<sequence>MGDIDQLNKVLQASNLDLLNANNTISRLKNNILDLRNGVMWAELCTKAKFLASTMGIRAEYEEKRRCSVSTRIDENPETQLHNITEEGMKTEFYFSTLDLILWSLKPVSLRVECFCLFTIKWRLWPADIHSWIPFLLWNSGGC</sequence>
<gene>
    <name evidence="2" type="ORF">EOD39_18936</name>
</gene>
<name>A0A444U373_ACIRT</name>
<proteinExistence type="predicted"/>
<keyword evidence="3" id="KW-1185">Reference proteome</keyword>
<evidence type="ECO:0000313" key="3">
    <source>
        <dbReference type="Proteomes" id="UP000289886"/>
    </source>
</evidence>
<dbReference type="EMBL" id="SCEB01215428">
    <property type="protein sequence ID" value="RXM29600.1"/>
    <property type="molecule type" value="Genomic_DNA"/>
</dbReference>
<comment type="caution">
    <text evidence="2">The sequence shown here is derived from an EMBL/GenBank/DDBJ whole genome shotgun (WGS) entry which is preliminary data.</text>
</comment>
<accession>A0A444U373</accession>
<evidence type="ECO:0000256" key="1">
    <source>
        <dbReference type="SAM" id="Coils"/>
    </source>
</evidence>
<feature type="coiled-coil region" evidence="1">
    <location>
        <begin position="11"/>
        <end position="38"/>
    </location>
</feature>
<dbReference type="AlphaFoldDB" id="A0A444U373"/>